<evidence type="ECO:0000259" key="2">
    <source>
        <dbReference type="Pfam" id="PF00188"/>
    </source>
</evidence>
<accession>A0ABX0G8H4</accession>
<dbReference type="Proteomes" id="UP001515660">
    <property type="component" value="Unassembled WGS sequence"/>
</dbReference>
<organism evidence="3 4">
    <name type="scientific">Rhodobacter calidifons</name>
    <dbReference type="NCBI Taxonomy" id="2715277"/>
    <lineage>
        <taxon>Bacteria</taxon>
        <taxon>Pseudomonadati</taxon>
        <taxon>Pseudomonadota</taxon>
        <taxon>Alphaproteobacteria</taxon>
        <taxon>Rhodobacterales</taxon>
        <taxon>Rhodobacter group</taxon>
        <taxon>Rhodobacter</taxon>
    </lineage>
</organism>
<sequence length="161" mass="16907">MSMRLILAAAAATALLCAGSTAQACAVPGNAAALQQEVLTHLNAERKARGLSPLTLSAKLDKAAQGHACDNASRRSISHTSSDGGTLKTRLRRAGYAFRTAAENTGRGFGTGARAVQWWMNSPKHKDNILLRKAREVGIGIALSPAPDNKLHWIVVVGASK</sequence>
<comment type="caution">
    <text evidence="3">The sequence shown here is derived from an EMBL/GenBank/DDBJ whole genome shotgun (WGS) entry which is preliminary data.</text>
</comment>
<evidence type="ECO:0000313" key="4">
    <source>
        <dbReference type="Proteomes" id="UP001515660"/>
    </source>
</evidence>
<dbReference type="SUPFAM" id="SSF55797">
    <property type="entry name" value="PR-1-like"/>
    <property type="match status" value="1"/>
</dbReference>
<feature type="signal peptide" evidence="1">
    <location>
        <begin position="1"/>
        <end position="24"/>
    </location>
</feature>
<keyword evidence="4" id="KW-1185">Reference proteome</keyword>
<dbReference type="PROSITE" id="PS51257">
    <property type="entry name" value="PROKAR_LIPOPROTEIN"/>
    <property type="match status" value="1"/>
</dbReference>
<protein>
    <submittedName>
        <fullName evidence="3">CAP domain-containing protein</fullName>
    </submittedName>
</protein>
<reference evidence="3 4" key="1">
    <citation type="journal article" date="2022" name="Microorganisms">
        <title>Genome Sequence and Characterization of a Xanthorhodopsin-Containing, Aerobic Anoxygenic Phototrophic Rhodobacter Species, Isolated from Mesophilic Conditions at Yellowstone National Park.</title>
        <authorList>
            <person name="Kyndt J.A."/>
            <person name="Robertson S."/>
            <person name="Shoffstall I.B."/>
            <person name="Ramaley R.F."/>
            <person name="Meyer T.E."/>
        </authorList>
    </citation>
    <scope>NUCLEOTIDE SEQUENCE [LARGE SCALE GENOMIC DNA]</scope>
    <source>
        <strain evidence="3 4">M37P</strain>
    </source>
</reference>
<dbReference type="InterPro" id="IPR035940">
    <property type="entry name" value="CAP_sf"/>
</dbReference>
<dbReference type="Gene3D" id="3.40.33.10">
    <property type="entry name" value="CAP"/>
    <property type="match status" value="1"/>
</dbReference>
<dbReference type="Pfam" id="PF00188">
    <property type="entry name" value="CAP"/>
    <property type="match status" value="1"/>
</dbReference>
<dbReference type="RefSeq" id="WP_166403194.1">
    <property type="nucleotide sequence ID" value="NZ_JAANHS010000007.1"/>
</dbReference>
<keyword evidence="1" id="KW-0732">Signal</keyword>
<proteinExistence type="predicted"/>
<dbReference type="PANTHER" id="PTHR31157:SF1">
    <property type="entry name" value="SCP DOMAIN-CONTAINING PROTEIN"/>
    <property type="match status" value="1"/>
</dbReference>
<dbReference type="CDD" id="cd05379">
    <property type="entry name" value="CAP_bacterial"/>
    <property type="match status" value="1"/>
</dbReference>
<dbReference type="EMBL" id="JAANHS010000007">
    <property type="protein sequence ID" value="NHB77163.1"/>
    <property type="molecule type" value="Genomic_DNA"/>
</dbReference>
<feature type="chain" id="PRO_5046796137" evidence="1">
    <location>
        <begin position="25"/>
        <end position="161"/>
    </location>
</feature>
<evidence type="ECO:0000256" key="1">
    <source>
        <dbReference type="SAM" id="SignalP"/>
    </source>
</evidence>
<dbReference type="PANTHER" id="PTHR31157">
    <property type="entry name" value="SCP DOMAIN-CONTAINING PROTEIN"/>
    <property type="match status" value="1"/>
</dbReference>
<dbReference type="InterPro" id="IPR014044">
    <property type="entry name" value="CAP_dom"/>
</dbReference>
<feature type="domain" description="SCP" evidence="2">
    <location>
        <begin position="40"/>
        <end position="154"/>
    </location>
</feature>
<name>A0ABX0G8H4_9RHOB</name>
<gene>
    <name evidence="3" type="ORF">G8O29_10480</name>
</gene>
<evidence type="ECO:0000313" key="3">
    <source>
        <dbReference type="EMBL" id="NHB77163.1"/>
    </source>
</evidence>